<reference evidence="3" key="1">
    <citation type="submission" date="2020-01" db="EMBL/GenBank/DDBJ databases">
        <authorList>
            <consortium name="DOE Joint Genome Institute"/>
            <person name="Haridas S."/>
            <person name="Albert R."/>
            <person name="Binder M."/>
            <person name="Bloem J."/>
            <person name="Labutti K."/>
            <person name="Salamov A."/>
            <person name="Andreopoulos B."/>
            <person name="Baker S.E."/>
            <person name="Barry K."/>
            <person name="Bills G."/>
            <person name="Bluhm B.H."/>
            <person name="Cannon C."/>
            <person name="Castanera R."/>
            <person name="Culley D.E."/>
            <person name="Daum C."/>
            <person name="Ezra D."/>
            <person name="Gonzalez J.B."/>
            <person name="Henrissat B."/>
            <person name="Kuo A."/>
            <person name="Liang C."/>
            <person name="Lipzen A."/>
            <person name="Lutzoni F."/>
            <person name="Magnuson J."/>
            <person name="Mondo S."/>
            <person name="Nolan M."/>
            <person name="Ohm R."/>
            <person name="Pangilinan J."/>
            <person name="Park H.-J."/>
            <person name="Ramirez L."/>
            <person name="Alfaro M."/>
            <person name="Sun H."/>
            <person name="Tritt A."/>
            <person name="Yoshinaga Y."/>
            <person name="Zwiers L.-H."/>
            <person name="Turgeon B.G."/>
            <person name="Goodwin S.B."/>
            <person name="Spatafora J.W."/>
            <person name="Crous P.W."/>
            <person name="Grigoriev I.V."/>
        </authorList>
    </citation>
    <scope>NUCLEOTIDE SEQUENCE</scope>
    <source>
        <strain evidence="3">CBS 342.82</strain>
    </source>
</reference>
<feature type="compositionally biased region" description="Basic and acidic residues" evidence="1">
    <location>
        <begin position="155"/>
        <end position="170"/>
    </location>
</feature>
<feature type="compositionally biased region" description="Basic and acidic residues" evidence="1">
    <location>
        <begin position="25"/>
        <end position="40"/>
    </location>
</feature>
<dbReference type="AlphaFoldDB" id="A0A6J3MHW1"/>
<feature type="region of interest" description="Disordered" evidence="1">
    <location>
        <begin position="1"/>
        <end position="85"/>
    </location>
</feature>
<dbReference type="GeneID" id="54361531"/>
<gene>
    <name evidence="3" type="ORF">K489DRAFT_375646</name>
</gene>
<feature type="compositionally biased region" description="Polar residues" evidence="1">
    <location>
        <begin position="1"/>
        <end position="21"/>
    </location>
</feature>
<feature type="region of interest" description="Disordered" evidence="1">
    <location>
        <begin position="151"/>
        <end position="170"/>
    </location>
</feature>
<protein>
    <submittedName>
        <fullName evidence="3">Uncharacterized protein</fullName>
    </submittedName>
</protein>
<reference evidence="3" key="2">
    <citation type="submission" date="2020-04" db="EMBL/GenBank/DDBJ databases">
        <authorList>
            <consortium name="NCBI Genome Project"/>
        </authorList>
    </citation>
    <scope>NUCLEOTIDE SEQUENCE</scope>
    <source>
        <strain evidence="3">CBS 342.82</strain>
    </source>
</reference>
<evidence type="ECO:0000313" key="2">
    <source>
        <dbReference type="Proteomes" id="UP000504637"/>
    </source>
</evidence>
<dbReference type="RefSeq" id="XP_033464572.1">
    <property type="nucleotide sequence ID" value="XM_033603731.1"/>
</dbReference>
<proteinExistence type="predicted"/>
<keyword evidence="2" id="KW-1185">Reference proteome</keyword>
<evidence type="ECO:0000313" key="3">
    <source>
        <dbReference type="RefSeq" id="XP_033464572.1"/>
    </source>
</evidence>
<feature type="compositionally biased region" description="Polar residues" evidence="1">
    <location>
        <begin position="67"/>
        <end position="77"/>
    </location>
</feature>
<dbReference type="Proteomes" id="UP000504637">
    <property type="component" value="Unplaced"/>
</dbReference>
<reference evidence="3" key="3">
    <citation type="submission" date="2025-08" db="UniProtKB">
        <authorList>
            <consortium name="RefSeq"/>
        </authorList>
    </citation>
    <scope>IDENTIFICATION</scope>
    <source>
        <strain evidence="3">CBS 342.82</strain>
    </source>
</reference>
<name>A0A6J3MHW1_9PEZI</name>
<dbReference type="OrthoDB" id="5381976at2759"/>
<organism evidence="3">
    <name type="scientific">Dissoconium aciculare CBS 342.82</name>
    <dbReference type="NCBI Taxonomy" id="1314786"/>
    <lineage>
        <taxon>Eukaryota</taxon>
        <taxon>Fungi</taxon>
        <taxon>Dikarya</taxon>
        <taxon>Ascomycota</taxon>
        <taxon>Pezizomycotina</taxon>
        <taxon>Dothideomycetes</taxon>
        <taxon>Dothideomycetidae</taxon>
        <taxon>Mycosphaerellales</taxon>
        <taxon>Dissoconiaceae</taxon>
        <taxon>Dissoconium</taxon>
    </lineage>
</organism>
<sequence>MATSSTSGGNRATEDQTSPTRVSRHSIETERRHLLSDDHSIAPSESLSQVDASLYGDGERTPCARSPTASDPQNSRRGTIADPATVPTISYRGYPSEAHYLAALRAWADSKRYVENDSALVGFYGQTTMAEYCGRPRVEFGFKKMMRERKKKRDAARETRRTTLVRVEHC</sequence>
<accession>A0A6J3MHW1</accession>
<evidence type="ECO:0000256" key="1">
    <source>
        <dbReference type="SAM" id="MobiDB-lite"/>
    </source>
</evidence>